<sequence>MAYVKARPHNTEKPKKINA</sequence>
<reference evidence="1" key="2">
    <citation type="journal article" date="2015" name="Data Brief">
        <title>Shoot transcriptome of the giant reed, Arundo donax.</title>
        <authorList>
            <person name="Barrero R.A."/>
            <person name="Guerrero F.D."/>
            <person name="Moolhuijzen P."/>
            <person name="Goolsby J.A."/>
            <person name="Tidwell J."/>
            <person name="Bellgard S.E."/>
            <person name="Bellgard M.I."/>
        </authorList>
    </citation>
    <scope>NUCLEOTIDE SEQUENCE</scope>
    <source>
        <tissue evidence="1">Shoot tissue taken approximately 20 cm above the soil surface</tissue>
    </source>
</reference>
<proteinExistence type="predicted"/>
<accession>A0A0A9FCZ8</accession>
<name>A0A0A9FCZ8_ARUDO</name>
<reference evidence="1" key="1">
    <citation type="submission" date="2014-09" db="EMBL/GenBank/DDBJ databases">
        <authorList>
            <person name="Magalhaes I.L.F."/>
            <person name="Oliveira U."/>
            <person name="Santos F.R."/>
            <person name="Vidigal T.H.D.A."/>
            <person name="Brescovit A.D."/>
            <person name="Santos A.J."/>
        </authorList>
    </citation>
    <scope>NUCLEOTIDE SEQUENCE</scope>
    <source>
        <tissue evidence="1">Shoot tissue taken approximately 20 cm above the soil surface</tissue>
    </source>
</reference>
<protein>
    <submittedName>
        <fullName evidence="1">Uncharacterized protein</fullName>
    </submittedName>
</protein>
<dbReference type="EMBL" id="GBRH01189875">
    <property type="protein sequence ID" value="JAE08021.1"/>
    <property type="molecule type" value="Transcribed_RNA"/>
</dbReference>
<organism evidence="1">
    <name type="scientific">Arundo donax</name>
    <name type="common">Giant reed</name>
    <name type="synonym">Donax arundinaceus</name>
    <dbReference type="NCBI Taxonomy" id="35708"/>
    <lineage>
        <taxon>Eukaryota</taxon>
        <taxon>Viridiplantae</taxon>
        <taxon>Streptophyta</taxon>
        <taxon>Embryophyta</taxon>
        <taxon>Tracheophyta</taxon>
        <taxon>Spermatophyta</taxon>
        <taxon>Magnoliopsida</taxon>
        <taxon>Liliopsida</taxon>
        <taxon>Poales</taxon>
        <taxon>Poaceae</taxon>
        <taxon>PACMAD clade</taxon>
        <taxon>Arundinoideae</taxon>
        <taxon>Arundineae</taxon>
        <taxon>Arundo</taxon>
    </lineage>
</organism>
<dbReference type="AlphaFoldDB" id="A0A0A9FCZ8"/>
<evidence type="ECO:0000313" key="1">
    <source>
        <dbReference type="EMBL" id="JAE08021.1"/>
    </source>
</evidence>